<protein>
    <recommendedName>
        <fullName evidence="4 5">N5-carboxyaminoimidazole ribonucleotide synthase</fullName>
        <shortName evidence="4 5">N5-CAIR synthase</shortName>
        <ecNumber evidence="4 5">6.3.4.18</ecNumber>
    </recommendedName>
    <alternativeName>
        <fullName evidence="4 5">5-(carboxyamino)imidazole ribonucleotide synthetase</fullName>
    </alternativeName>
</protein>
<dbReference type="GO" id="GO:0004638">
    <property type="term" value="F:phosphoribosylaminoimidazole carboxylase activity"/>
    <property type="evidence" value="ECO:0007669"/>
    <property type="project" value="InterPro"/>
</dbReference>
<comment type="pathway">
    <text evidence="4 5">Purine metabolism; IMP biosynthesis via de novo pathway; 5-amino-1-(5-phospho-D-ribosyl)imidazole-4-carboxylate from 5-amino-1-(5-phospho-D-ribosyl)imidazole (N5-CAIR route): step 1/2.</text>
</comment>
<dbReference type="InterPro" id="IPR005875">
    <property type="entry name" value="PurK"/>
</dbReference>
<dbReference type="RefSeq" id="WP_171481358.1">
    <property type="nucleotide sequence ID" value="NZ_DAIDCF010000003.1"/>
</dbReference>
<dbReference type="GO" id="GO:0034028">
    <property type="term" value="F:5-(carboxyamino)imidazole ribonucleotide synthase activity"/>
    <property type="evidence" value="ECO:0007669"/>
    <property type="project" value="UniProtKB-UniRule"/>
</dbReference>
<dbReference type="Pfam" id="PF02222">
    <property type="entry name" value="ATP-grasp"/>
    <property type="match status" value="1"/>
</dbReference>
<proteinExistence type="inferred from homology"/>
<sequence>MKVGIIGSGQLGYMMINTMRRYPIEFYVIDDNKGPSAFIADKFFDVSQYKEFVDSCDYVTYEFEHIDKNILEYADSKGKLRPSIKAVELKQDRSLEKKYLKDHGFPIADYEYAETYRDAFNKAKNFGKAVIKSCKGGYDGKNQYFIDNSSRFEEHPDIPYVVEKFIDYEYEASIIAVRDANGKFYHFEPSFNYNQNGILIYNISPIGNTIEMIDIAKKLMDSLEYIGVMGIEYYVVDGKVIINEYAPRVHNTGHHTLTGSSISQFEEHILAVAGMNIVRPDLFVPSGIVNIIGTDIREKIGPVLNLGNTNIYWYHKSEVRGKRKMGHVNVYGESYNAVEQKIREIIEILYGDRLEDFIQ</sequence>
<evidence type="ECO:0000256" key="1">
    <source>
        <dbReference type="ARBA" id="ARBA00022741"/>
    </source>
</evidence>
<evidence type="ECO:0000259" key="6">
    <source>
        <dbReference type="PROSITE" id="PS50975"/>
    </source>
</evidence>
<feature type="binding site" evidence="4">
    <location>
        <position position="132"/>
    </location>
    <ligand>
        <name>ATP</name>
        <dbReference type="ChEBI" id="CHEBI:30616"/>
    </ligand>
</feature>
<evidence type="ECO:0000256" key="2">
    <source>
        <dbReference type="ARBA" id="ARBA00022755"/>
    </source>
</evidence>
<dbReference type="NCBIfam" id="NF004679">
    <property type="entry name" value="PRK06019.1-5"/>
    <property type="match status" value="1"/>
</dbReference>
<evidence type="ECO:0000313" key="8">
    <source>
        <dbReference type="Proteomes" id="UP000546917"/>
    </source>
</evidence>
<comment type="similarity">
    <text evidence="4 5">Belongs to the PurK/PurT family.</text>
</comment>
<dbReference type="InterPro" id="IPR013815">
    <property type="entry name" value="ATP_grasp_subdomain_1"/>
</dbReference>
<comment type="caution">
    <text evidence="7">The sequence shown here is derived from an EMBL/GenBank/DDBJ whole genome shotgun (WGS) entry which is preliminary data.</text>
</comment>
<dbReference type="Pfam" id="PF22660">
    <property type="entry name" value="RS_preATP-grasp-like"/>
    <property type="match status" value="1"/>
</dbReference>
<dbReference type="Gene3D" id="3.30.470.20">
    <property type="entry name" value="ATP-grasp fold, B domain"/>
    <property type="match status" value="1"/>
</dbReference>
<dbReference type="SUPFAM" id="SSF51246">
    <property type="entry name" value="Rudiment single hybrid motif"/>
    <property type="match status" value="1"/>
</dbReference>
<keyword evidence="2 4" id="KW-0658">Purine biosynthesis</keyword>
<dbReference type="AlphaFoldDB" id="A0A7K4FL29"/>
<comment type="function">
    <text evidence="4">Catalyzes the ATP-dependent conversion of 5-aminoimidazole ribonucleotide (AIR) and HCO(3)(-) to N5-carboxyaminoimidazole ribonucleotide (N5-CAIR).</text>
</comment>
<dbReference type="InterPro" id="IPR054350">
    <property type="entry name" value="PurT/PurK_preATP-grasp"/>
</dbReference>
<dbReference type="Pfam" id="PF17769">
    <property type="entry name" value="PurK_C"/>
    <property type="match status" value="1"/>
</dbReference>
<dbReference type="GO" id="GO:0046872">
    <property type="term" value="F:metal ion binding"/>
    <property type="evidence" value="ECO:0007669"/>
    <property type="project" value="InterPro"/>
</dbReference>
<comment type="caution">
    <text evidence="4">Lacks conserved residue(s) required for the propagation of feature annotation.</text>
</comment>
<evidence type="ECO:0000313" key="7">
    <source>
        <dbReference type="EMBL" id="NOL59752.1"/>
    </source>
</evidence>
<feature type="binding site" evidence="4">
    <location>
        <begin position="243"/>
        <end position="244"/>
    </location>
    <ligand>
        <name>ATP</name>
        <dbReference type="ChEBI" id="CHEBI:30616"/>
    </ligand>
</feature>
<dbReference type="SUPFAM" id="SSF56059">
    <property type="entry name" value="Glutathione synthetase ATP-binding domain-like"/>
    <property type="match status" value="1"/>
</dbReference>
<dbReference type="Gene3D" id="3.30.1490.20">
    <property type="entry name" value="ATP-grasp fold, A domain"/>
    <property type="match status" value="1"/>
</dbReference>
<dbReference type="Gene3D" id="3.40.50.20">
    <property type="match status" value="1"/>
</dbReference>
<dbReference type="PANTHER" id="PTHR11609">
    <property type="entry name" value="PURINE BIOSYNTHESIS PROTEIN 6/7, PUR6/7"/>
    <property type="match status" value="1"/>
</dbReference>
<dbReference type="EC" id="6.3.4.18" evidence="4 5"/>
<keyword evidence="4 5" id="KW-0436">Ligase</keyword>
<dbReference type="NCBIfam" id="TIGR01161">
    <property type="entry name" value="purK"/>
    <property type="match status" value="1"/>
</dbReference>
<evidence type="ECO:0000256" key="4">
    <source>
        <dbReference type="HAMAP-Rule" id="MF_01928"/>
    </source>
</evidence>
<comment type="catalytic activity">
    <reaction evidence="4 5">
        <text>5-amino-1-(5-phospho-beta-D-ribosyl)imidazole + hydrogencarbonate + ATP = 5-carboxyamino-1-(5-phospho-D-ribosyl)imidazole + ADP + phosphate + 2 H(+)</text>
        <dbReference type="Rhea" id="RHEA:19317"/>
        <dbReference type="ChEBI" id="CHEBI:15378"/>
        <dbReference type="ChEBI" id="CHEBI:17544"/>
        <dbReference type="ChEBI" id="CHEBI:30616"/>
        <dbReference type="ChEBI" id="CHEBI:43474"/>
        <dbReference type="ChEBI" id="CHEBI:58730"/>
        <dbReference type="ChEBI" id="CHEBI:137981"/>
        <dbReference type="ChEBI" id="CHEBI:456216"/>
        <dbReference type="EC" id="6.3.4.18"/>
    </reaction>
</comment>
<dbReference type="UniPathway" id="UPA00074">
    <property type="reaction ID" value="UER00942"/>
</dbReference>
<dbReference type="InterPro" id="IPR011054">
    <property type="entry name" value="Rudment_hybrid_motif"/>
</dbReference>
<dbReference type="PANTHER" id="PTHR11609:SF5">
    <property type="entry name" value="PHOSPHORIBOSYLAMINOIMIDAZOLE CARBOXYLASE"/>
    <property type="match status" value="1"/>
</dbReference>
<name>A0A7K4FL29_9ARCH</name>
<feature type="binding site" evidence="4">
    <location>
        <position position="171"/>
    </location>
    <ligand>
        <name>ATP</name>
        <dbReference type="ChEBI" id="CHEBI:30616"/>
    </ligand>
</feature>
<dbReference type="InterPro" id="IPR040686">
    <property type="entry name" value="PurK_C"/>
</dbReference>
<keyword evidence="3 4" id="KW-0067">ATP-binding</keyword>
<dbReference type="GO" id="GO:0006189">
    <property type="term" value="P:'de novo' IMP biosynthetic process"/>
    <property type="evidence" value="ECO:0007669"/>
    <property type="project" value="UniProtKB-UniRule"/>
</dbReference>
<feature type="binding site" evidence="4">
    <location>
        <begin position="163"/>
        <end position="166"/>
    </location>
    <ligand>
        <name>ATP</name>
        <dbReference type="ChEBI" id="CHEBI:30616"/>
    </ligand>
</feature>
<dbReference type="GO" id="GO:0005524">
    <property type="term" value="F:ATP binding"/>
    <property type="evidence" value="ECO:0007669"/>
    <property type="project" value="UniProtKB-UniRule"/>
</dbReference>
<dbReference type="InterPro" id="IPR016185">
    <property type="entry name" value="PreATP-grasp_dom_sf"/>
</dbReference>
<organism evidence="7 8">
    <name type="scientific">Ferroplasma acidiphilum</name>
    <dbReference type="NCBI Taxonomy" id="74969"/>
    <lineage>
        <taxon>Archaea</taxon>
        <taxon>Methanobacteriati</taxon>
        <taxon>Thermoplasmatota</taxon>
        <taxon>Thermoplasmata</taxon>
        <taxon>Thermoplasmatales</taxon>
        <taxon>Ferroplasmaceae</taxon>
        <taxon>Ferroplasma</taxon>
    </lineage>
</organism>
<gene>
    <name evidence="4 5" type="primary">purK</name>
    <name evidence="7" type="ORF">HLB00_02745</name>
</gene>
<dbReference type="Proteomes" id="UP000546917">
    <property type="component" value="Unassembled WGS sequence"/>
</dbReference>
<dbReference type="EMBL" id="JABGBP010000087">
    <property type="protein sequence ID" value="NOL59752.1"/>
    <property type="molecule type" value="Genomic_DNA"/>
</dbReference>
<reference evidence="7 8" key="1">
    <citation type="submission" date="2020-05" db="EMBL/GenBank/DDBJ databases">
        <authorList>
            <person name="Zhang R."/>
        </authorList>
    </citation>
    <scope>NUCLEOTIDE SEQUENCE [LARGE SCALE GENOMIC DNA]</scope>
    <source>
        <strain evidence="7 8">DSM 28986</strain>
    </source>
</reference>
<dbReference type="PROSITE" id="PS50975">
    <property type="entry name" value="ATP_GRASP"/>
    <property type="match status" value="1"/>
</dbReference>
<dbReference type="InterPro" id="IPR003135">
    <property type="entry name" value="ATP-grasp_carboxylate-amine"/>
</dbReference>
<evidence type="ECO:0000256" key="3">
    <source>
        <dbReference type="ARBA" id="ARBA00022840"/>
    </source>
</evidence>
<evidence type="ECO:0000256" key="5">
    <source>
        <dbReference type="RuleBase" id="RU361200"/>
    </source>
</evidence>
<feature type="binding site" evidence="4">
    <location>
        <position position="93"/>
    </location>
    <ligand>
        <name>ATP</name>
        <dbReference type="ChEBI" id="CHEBI:30616"/>
    </ligand>
</feature>
<dbReference type="InterPro" id="IPR011761">
    <property type="entry name" value="ATP-grasp"/>
</dbReference>
<dbReference type="SUPFAM" id="SSF52440">
    <property type="entry name" value="PreATP-grasp domain"/>
    <property type="match status" value="1"/>
</dbReference>
<keyword evidence="1 4" id="KW-0547">Nucleotide-binding</keyword>
<accession>A0A7K4FL29</accession>
<comment type="subunit">
    <text evidence="4">Homodimer.</text>
</comment>
<comment type="function">
    <text evidence="5">Catalyzes the ATP-dependent conversion of 5-aminoimidazole ribonucleotide (AIR) and HCO(3)- to N5-carboxyaminoimidazole ribonucleotide (N5-CAIR).</text>
</comment>
<feature type="domain" description="ATP-grasp" evidence="6">
    <location>
        <begin position="97"/>
        <end position="273"/>
    </location>
</feature>
<dbReference type="HAMAP" id="MF_01928">
    <property type="entry name" value="PurK"/>
    <property type="match status" value="1"/>
</dbReference>